<dbReference type="AlphaFoldDB" id="A0A1P8QRW2"/>
<accession>A0A1P8QRW2</accession>
<dbReference type="InterPro" id="IPR009354">
    <property type="entry name" value="Usg"/>
</dbReference>
<proteinExistence type="predicted"/>
<dbReference type="Pfam" id="PF06233">
    <property type="entry name" value="Usg"/>
    <property type="match status" value="1"/>
</dbReference>
<evidence type="ECO:0000313" key="2">
    <source>
        <dbReference type="EMBL" id="WHQ68339.1"/>
    </source>
</evidence>
<reference evidence="1" key="1">
    <citation type="submission" date="2017-10" db="EMBL/GenBank/DDBJ databases">
        <authorList>
            <person name="Banno H."/>
            <person name="Chua N.-H."/>
        </authorList>
    </citation>
    <scope>NUCLEOTIDE SEQUENCE [LARGE SCALE GENOMIC DNA]</scope>
    <source>
        <strain evidence="1">TK 0001</strain>
    </source>
</reference>
<dbReference type="RefSeq" id="WP_003599370.1">
    <property type="nucleotide sequence ID" value="NZ_BJVP01000004.1"/>
</dbReference>
<name>A0A1P8QRW2_METEX</name>
<dbReference type="EMBL" id="LT962688">
    <property type="protein sequence ID" value="SOR28986.1"/>
    <property type="molecule type" value="Genomic_DNA"/>
</dbReference>
<gene>
    <name evidence="2" type="ORF">KEC54_18360</name>
    <name evidence="1" type="ORF">TK0001_2384</name>
</gene>
<dbReference type="Proteomes" id="UP000233769">
    <property type="component" value="Chromosome tk0001"/>
</dbReference>
<evidence type="ECO:0000313" key="1">
    <source>
        <dbReference type="EMBL" id="SOR28986.1"/>
    </source>
</evidence>
<dbReference type="EMBL" id="CP073633">
    <property type="protein sequence ID" value="WHQ68339.1"/>
    <property type="molecule type" value="Genomic_DNA"/>
</dbReference>
<dbReference type="Proteomes" id="UP001223720">
    <property type="component" value="Chromosome"/>
</dbReference>
<organism evidence="1 3">
    <name type="scientific">Methylorubrum extorquens</name>
    <name type="common">Methylobacterium dichloromethanicum</name>
    <name type="synonym">Methylobacterium extorquens</name>
    <dbReference type="NCBI Taxonomy" id="408"/>
    <lineage>
        <taxon>Bacteria</taxon>
        <taxon>Pseudomonadati</taxon>
        <taxon>Pseudomonadota</taxon>
        <taxon>Alphaproteobacteria</taxon>
        <taxon>Hyphomicrobiales</taxon>
        <taxon>Methylobacteriaceae</taxon>
        <taxon>Methylorubrum</taxon>
    </lineage>
</organism>
<reference evidence="2" key="3">
    <citation type="journal article" date="2022" name="Biotechnol. Bioprocess Eng.">
        <title>Pan-genome Analysis Reveals Comparative Genomic Features of Central Metabolic Pathways in Methylorubrum extorquens.</title>
        <authorList>
            <person name="Lee G.M."/>
            <person name="Scott-Nevros Z.K."/>
            <person name="Lee S.-M."/>
            <person name="Kim D."/>
        </authorList>
    </citation>
    <scope>NUCLEOTIDE SEQUENCE</scope>
    <source>
        <strain evidence="2">ATCC 55366</strain>
    </source>
</reference>
<protein>
    <submittedName>
        <fullName evidence="1">Usg family protein</fullName>
    </submittedName>
    <submittedName>
        <fullName evidence="2">Usg protein</fullName>
    </submittedName>
</protein>
<sequence length="90" mass="10799">MTASQDFRRRIEGYSLTTAEILYHLPDFPHLLQTFVWQNHDLFPQFPELKRFLDFWQETLDGPLHSVRVMHARLIRPTELKALSAEFHLH</sequence>
<evidence type="ECO:0000313" key="3">
    <source>
        <dbReference type="Proteomes" id="UP000233769"/>
    </source>
</evidence>
<reference evidence="3" key="2">
    <citation type="submission" date="2017-10" db="EMBL/GenBank/DDBJ databases">
        <authorList>
            <person name="Regsiter A."/>
            <person name="William W."/>
        </authorList>
    </citation>
    <scope>NUCLEOTIDE SEQUENCE [LARGE SCALE GENOMIC DNA]</scope>
</reference>